<evidence type="ECO:0000256" key="1">
    <source>
        <dbReference type="SAM" id="MobiDB-lite"/>
    </source>
</evidence>
<proteinExistence type="predicted"/>
<reference evidence="2" key="1">
    <citation type="submission" date="2023-05" db="EMBL/GenBank/DDBJ databases">
        <title>Streptantibioticus silvisoli sp. nov., acidotolerant actinomycetes 1 from pine litter.</title>
        <authorList>
            <person name="Swiecimska M."/>
            <person name="Golinska P."/>
            <person name="Sangal V."/>
            <person name="Wachnowicz B."/>
            <person name="Goodfellow M."/>
        </authorList>
    </citation>
    <scope>NUCLEOTIDE SEQUENCE</scope>
    <source>
        <strain evidence="2">SL13</strain>
    </source>
</reference>
<comment type="caution">
    <text evidence="2">The sequence shown here is derived from an EMBL/GenBank/DDBJ whole genome shotgun (WGS) entry which is preliminary data.</text>
</comment>
<accession>A0AA90H8N2</accession>
<dbReference type="AlphaFoldDB" id="A0AA90H8N2"/>
<gene>
    <name evidence="2" type="ORF">POF50_028525</name>
</gene>
<name>A0AA90H8N2_9ACTN</name>
<dbReference type="EMBL" id="JABXJJ020000043">
    <property type="protein sequence ID" value="MDI5973246.1"/>
    <property type="molecule type" value="Genomic_DNA"/>
</dbReference>
<dbReference type="RefSeq" id="WP_271316246.1">
    <property type="nucleotide sequence ID" value="NZ_JABXJJ020000043.1"/>
</dbReference>
<protein>
    <submittedName>
        <fullName evidence="2">Uncharacterized protein</fullName>
    </submittedName>
</protein>
<evidence type="ECO:0000313" key="2">
    <source>
        <dbReference type="EMBL" id="MDI5973246.1"/>
    </source>
</evidence>
<organism evidence="2">
    <name type="scientific">Streptantibioticus silvisoli</name>
    <dbReference type="NCBI Taxonomy" id="2705255"/>
    <lineage>
        <taxon>Bacteria</taxon>
        <taxon>Bacillati</taxon>
        <taxon>Actinomycetota</taxon>
        <taxon>Actinomycetes</taxon>
        <taxon>Kitasatosporales</taxon>
        <taxon>Streptomycetaceae</taxon>
        <taxon>Streptantibioticus</taxon>
    </lineage>
</organism>
<sequence>MTVVVTAAVRDAGGLHRSFAGGSGLVAEARPLDGPGPVVREPGVAVDAPDGSAVARGPGASGAASQQWAKGTWKAGDPYLRQE</sequence>
<feature type="region of interest" description="Disordered" evidence="1">
    <location>
        <begin position="54"/>
        <end position="83"/>
    </location>
</feature>